<evidence type="ECO:0000313" key="10">
    <source>
        <dbReference type="Proteomes" id="UP000717995"/>
    </source>
</evidence>
<feature type="binding site" evidence="7">
    <location>
        <position position="158"/>
    </location>
    <ligand>
        <name>Fe cation</name>
        <dbReference type="ChEBI" id="CHEBI:24875"/>
    </ligand>
</feature>
<comment type="cofactor">
    <cofactor evidence="1 7">
        <name>L-ascorbate</name>
        <dbReference type="ChEBI" id="CHEBI:38290"/>
    </cofactor>
</comment>
<comment type="cofactor">
    <cofactor evidence="7">
        <name>Fe(2+)</name>
        <dbReference type="ChEBI" id="CHEBI:29033"/>
    </cofactor>
    <text evidence="7">Binds 1 Fe(2+) ion per subunit.</text>
</comment>
<keyword evidence="10" id="KW-1185">Reference proteome</keyword>
<keyword evidence="6 7" id="KW-0408">Iron</keyword>
<keyword evidence="4 7" id="KW-0223">Dioxygenase</keyword>
<dbReference type="InterPro" id="IPR005123">
    <property type="entry name" value="Oxoglu/Fe-dep_dioxygenase_dom"/>
</dbReference>
<dbReference type="SMART" id="SM00702">
    <property type="entry name" value="P4Hc"/>
    <property type="match status" value="1"/>
</dbReference>
<dbReference type="PROSITE" id="PS51471">
    <property type="entry name" value="FE2OG_OXY"/>
    <property type="match status" value="1"/>
</dbReference>
<evidence type="ECO:0000256" key="6">
    <source>
        <dbReference type="ARBA" id="ARBA00023004"/>
    </source>
</evidence>
<dbReference type="Pfam" id="PF18331">
    <property type="entry name" value="PKHD_C"/>
    <property type="match status" value="1"/>
</dbReference>
<name>A0ABS2IKC3_9GAMM</name>
<dbReference type="InterPro" id="IPR023550">
    <property type="entry name" value="PKHD_hydroxylase"/>
</dbReference>
<protein>
    <submittedName>
        <fullName evidence="9">Fe2+-dependent dioxygenase</fullName>
    </submittedName>
</protein>
<dbReference type="SUPFAM" id="SSF51197">
    <property type="entry name" value="Clavaminate synthase-like"/>
    <property type="match status" value="1"/>
</dbReference>
<sequence>MMVHIPRVLSAEQVADCRRLLLQARWSDGKQTAGYQAARVKNNLQLAESAPEAQQVGRLILQALERTPLFISAALPLKVLAPQFNCYQGGQAYGFHVDSAVRERSDGQRVRTDLSATLFLTDPAEYDGGELVIEDTYGSHSVKLPAGDLILYPSSSLHQVTPVTRGARISSFFWMQSMVRDEGQRRLLFELDNSVQQLSRELGAGHASCVRLGGVYHNLLRRWVDA</sequence>
<evidence type="ECO:0000256" key="1">
    <source>
        <dbReference type="ARBA" id="ARBA00001961"/>
    </source>
</evidence>
<dbReference type="Gene3D" id="4.10.860.20">
    <property type="entry name" value="Rabenosyn, Rab binding domain"/>
    <property type="match status" value="1"/>
</dbReference>
<gene>
    <name evidence="9" type="ORF">JQX08_22100</name>
</gene>
<dbReference type="InterPro" id="IPR044862">
    <property type="entry name" value="Pro_4_hyd_alph_FE2OG_OXY"/>
</dbReference>
<proteinExistence type="inferred from homology"/>
<dbReference type="Pfam" id="PF13640">
    <property type="entry name" value="2OG-FeII_Oxy_3"/>
    <property type="match status" value="1"/>
</dbReference>
<reference evidence="9 10" key="1">
    <citation type="submission" date="2021-02" db="EMBL/GenBank/DDBJ databases">
        <authorList>
            <person name="Lee D.-H."/>
        </authorList>
    </citation>
    <scope>NUCLEOTIDE SEQUENCE [LARGE SCALE GENOMIC DNA]</scope>
    <source>
        <strain evidence="9 10">UL073</strain>
    </source>
</reference>
<dbReference type="RefSeq" id="WP_205350621.1">
    <property type="nucleotide sequence ID" value="NZ_JAFEUP010000008.1"/>
</dbReference>
<keyword evidence="3 7" id="KW-0847">Vitamin C</keyword>
<dbReference type="Proteomes" id="UP000717995">
    <property type="component" value="Unassembled WGS sequence"/>
</dbReference>
<dbReference type="InterPro" id="IPR006620">
    <property type="entry name" value="Pro_4_hyd_alph"/>
</dbReference>
<dbReference type="EMBL" id="JAFEUP010000008">
    <property type="protein sequence ID" value="MBM7063422.1"/>
    <property type="molecule type" value="Genomic_DNA"/>
</dbReference>
<dbReference type="Gene3D" id="2.60.120.620">
    <property type="entry name" value="q2cbj1_9rhob like domain"/>
    <property type="match status" value="1"/>
</dbReference>
<feature type="binding site" evidence="7">
    <location>
        <position position="168"/>
    </location>
    <ligand>
        <name>2-oxoglutarate</name>
        <dbReference type="ChEBI" id="CHEBI:16810"/>
    </ligand>
</feature>
<dbReference type="PANTHER" id="PTHR41536:SF1">
    <property type="entry name" value="PKHD-TYPE HYDROXYLASE YBIX"/>
    <property type="match status" value="1"/>
</dbReference>
<dbReference type="NCBIfam" id="NF003973">
    <property type="entry name" value="PRK05467.1-2"/>
    <property type="match status" value="1"/>
</dbReference>
<feature type="domain" description="Fe2OG dioxygenase" evidence="8">
    <location>
        <begin position="78"/>
        <end position="177"/>
    </location>
</feature>
<comment type="caution">
    <text evidence="9">The sequence shown here is derived from an EMBL/GenBank/DDBJ whole genome shotgun (WGS) entry which is preliminary data.</text>
</comment>
<evidence type="ECO:0000256" key="3">
    <source>
        <dbReference type="ARBA" id="ARBA00022896"/>
    </source>
</evidence>
<dbReference type="NCBIfam" id="NF003975">
    <property type="entry name" value="PRK05467.1-4"/>
    <property type="match status" value="1"/>
</dbReference>
<feature type="binding site" evidence="7">
    <location>
        <position position="98"/>
    </location>
    <ligand>
        <name>Fe cation</name>
        <dbReference type="ChEBI" id="CHEBI:24875"/>
    </ligand>
</feature>
<feature type="binding site" evidence="7">
    <location>
        <position position="96"/>
    </location>
    <ligand>
        <name>Fe cation</name>
        <dbReference type="ChEBI" id="CHEBI:24875"/>
    </ligand>
</feature>
<accession>A0ABS2IKC3</accession>
<dbReference type="NCBIfam" id="NF003974">
    <property type="entry name" value="PRK05467.1-3"/>
    <property type="match status" value="1"/>
</dbReference>
<evidence type="ECO:0000256" key="4">
    <source>
        <dbReference type="ARBA" id="ARBA00022964"/>
    </source>
</evidence>
<evidence type="ECO:0000259" key="8">
    <source>
        <dbReference type="PROSITE" id="PS51471"/>
    </source>
</evidence>
<evidence type="ECO:0000256" key="7">
    <source>
        <dbReference type="HAMAP-Rule" id="MF_00657"/>
    </source>
</evidence>
<keyword evidence="2 7" id="KW-0479">Metal-binding</keyword>
<evidence type="ECO:0000256" key="2">
    <source>
        <dbReference type="ARBA" id="ARBA00022723"/>
    </source>
</evidence>
<dbReference type="GO" id="GO:0051213">
    <property type="term" value="F:dioxygenase activity"/>
    <property type="evidence" value="ECO:0007669"/>
    <property type="project" value="UniProtKB-KW"/>
</dbReference>
<evidence type="ECO:0000313" key="9">
    <source>
        <dbReference type="EMBL" id="MBM7063422.1"/>
    </source>
</evidence>
<dbReference type="InterPro" id="IPR041097">
    <property type="entry name" value="PKHD_C"/>
</dbReference>
<keyword evidence="5 7" id="KW-0560">Oxidoreductase</keyword>
<dbReference type="HAMAP" id="MF_00657">
    <property type="entry name" value="Hydroxyl_YbiX"/>
    <property type="match status" value="1"/>
</dbReference>
<evidence type="ECO:0000256" key="5">
    <source>
        <dbReference type="ARBA" id="ARBA00023002"/>
    </source>
</evidence>
<organism evidence="9 10">
    <name type="scientific">Zestomonas insulae</name>
    <dbReference type="NCBI Taxonomy" id="2809017"/>
    <lineage>
        <taxon>Bacteria</taxon>
        <taxon>Pseudomonadati</taxon>
        <taxon>Pseudomonadota</taxon>
        <taxon>Gammaproteobacteria</taxon>
        <taxon>Pseudomonadales</taxon>
        <taxon>Pseudomonadaceae</taxon>
        <taxon>Zestomonas</taxon>
    </lineage>
</organism>
<dbReference type="PANTHER" id="PTHR41536">
    <property type="entry name" value="PKHD-TYPE HYDROXYLASE YBIX"/>
    <property type="match status" value="1"/>
</dbReference>